<protein>
    <submittedName>
        <fullName evidence="1">RimK-related lysine biosynthesis protein, Probable-dependent amine/thiol ligase family Amino-group</fullName>
    </submittedName>
</protein>
<proteinExistence type="predicted"/>
<organism evidence="1">
    <name type="scientific">Siphoviridae sp. ctrgt10</name>
    <dbReference type="NCBI Taxonomy" id="2826479"/>
    <lineage>
        <taxon>Viruses</taxon>
        <taxon>Duplodnaviria</taxon>
        <taxon>Heunggongvirae</taxon>
        <taxon>Uroviricota</taxon>
        <taxon>Caudoviricetes</taxon>
    </lineage>
</organism>
<dbReference type="GO" id="GO:0016874">
    <property type="term" value="F:ligase activity"/>
    <property type="evidence" value="ECO:0007669"/>
    <property type="project" value="UniProtKB-KW"/>
</dbReference>
<name>A0A8S5M7D4_9CAUD</name>
<evidence type="ECO:0000313" key="1">
    <source>
        <dbReference type="EMBL" id="DAD78142.1"/>
    </source>
</evidence>
<accession>A0A8S5M7D4</accession>
<reference evidence="1" key="1">
    <citation type="journal article" date="2021" name="Proc. Natl. Acad. Sci. U.S.A.">
        <title>A Catalog of Tens of Thousands of Viruses from Human Metagenomes Reveals Hidden Associations with Chronic Diseases.</title>
        <authorList>
            <person name="Tisza M.J."/>
            <person name="Buck C.B."/>
        </authorList>
    </citation>
    <scope>NUCLEOTIDE SEQUENCE</scope>
    <source>
        <strain evidence="1">Ctrgt10</strain>
    </source>
</reference>
<dbReference type="EMBL" id="BK014839">
    <property type="protein sequence ID" value="DAD78142.1"/>
    <property type="molecule type" value="Genomic_DNA"/>
</dbReference>
<keyword evidence="1" id="KW-0436">Ligase</keyword>
<sequence length="107" mass="12122">MRIEQDFVVIKCPKCGYEYLPAELFIPNAVFGKPSDIERTADGRILSFDGTAPDANETYICERCGTPLRLHVEMGFRATVDNKKDFTEDYTSVLRPKKAVLWEGISD</sequence>